<reference evidence="4 5" key="1">
    <citation type="journal article" date="2014" name="PLoS Genet.">
        <title>The Genome of Spironucleus salmonicida Highlights a Fish Pathogen Adapted to Fluctuating Environments.</title>
        <authorList>
            <person name="Xu F."/>
            <person name="Jerlstrom-Hultqvist J."/>
            <person name="Einarsson E."/>
            <person name="Astvaldsson A."/>
            <person name="Svard S.G."/>
            <person name="Andersson J.O."/>
        </authorList>
    </citation>
    <scope>NUCLEOTIDE SEQUENCE</scope>
    <source>
        <strain evidence="5">ATCC 50377</strain>
    </source>
</reference>
<feature type="domain" description="UBA" evidence="2">
    <location>
        <begin position="410"/>
        <end position="455"/>
    </location>
</feature>
<protein>
    <submittedName>
        <fullName evidence="5">Ubiquitin protein</fullName>
    </submittedName>
</protein>
<dbReference type="InterPro" id="IPR000626">
    <property type="entry name" value="Ubiquitin-like_dom"/>
</dbReference>
<dbReference type="InterPro" id="IPR015496">
    <property type="entry name" value="Ubiquilin"/>
</dbReference>
<dbReference type="SMART" id="SM00165">
    <property type="entry name" value="UBA"/>
    <property type="match status" value="1"/>
</dbReference>
<reference evidence="5" key="2">
    <citation type="submission" date="2020-12" db="EMBL/GenBank/DDBJ databases">
        <title>New Spironucleus salmonicida genome in near-complete chromosomes.</title>
        <authorList>
            <person name="Xu F."/>
            <person name="Kurt Z."/>
            <person name="Jimenez-Gonzalez A."/>
            <person name="Astvaldsson A."/>
            <person name="Andersson J.O."/>
            <person name="Svard S.G."/>
        </authorList>
    </citation>
    <scope>NUCLEOTIDE SEQUENCE</scope>
    <source>
        <strain evidence="5">ATCC 50377</strain>
    </source>
</reference>
<sequence>MKIIVKILKTKETLSVEVPQEANIQEIISQLNSVHNINGEIRLVHNAKMLKPDQSIASAQLIDDVVLYATIKEVKKVVIEETNMPELQVQQTQSQPQQPQQQVQGKIPFQMPHLNQDPKEMMQNPFVQQMMQAPGFMESMMNNPMMQQLKEKNPQIAELLEDPELQKQMADTMSDPVKLDEMLRQQDAMMNTVQNTPGAMQMYQKLQYDMEEIQNDFMQKQGSTAGNGFLPDDDNKNQQAGTGAYHTKNIKVDEFSLNLPRSYTDTLQGFYGDQAGTKPQNQQNQQYQAPQNNMFGGIPDFANMPNMPNKQQMDTLMNDPQMQQMIDGMIDNPEMFNMYMQNPMIRQQLEQSNPMMAQMLDNPEQMRNMMIQARNMMRNGDMQQAPQIPKNNGFAPRAAVAQSQEEKLQDLKQRFGAQCTMIKDMGLDFQENEILLALDFCNGNVETAINYLLDNQ</sequence>
<dbReference type="Proteomes" id="UP000018208">
    <property type="component" value="Unassembled WGS sequence"/>
</dbReference>
<organism evidence="4">
    <name type="scientific">Spironucleus salmonicida</name>
    <dbReference type="NCBI Taxonomy" id="348837"/>
    <lineage>
        <taxon>Eukaryota</taxon>
        <taxon>Metamonada</taxon>
        <taxon>Diplomonadida</taxon>
        <taxon>Hexamitidae</taxon>
        <taxon>Hexamitinae</taxon>
        <taxon>Spironucleus</taxon>
    </lineage>
</organism>
<dbReference type="GO" id="GO:0031593">
    <property type="term" value="F:polyubiquitin modification-dependent protein binding"/>
    <property type="evidence" value="ECO:0007669"/>
    <property type="project" value="TreeGrafter"/>
</dbReference>
<dbReference type="EMBL" id="KI545975">
    <property type="protein sequence ID" value="EST48860.1"/>
    <property type="molecule type" value="Genomic_DNA"/>
</dbReference>
<dbReference type="SUPFAM" id="SSF46934">
    <property type="entry name" value="UBA-like"/>
    <property type="match status" value="1"/>
</dbReference>
<accession>V6LWB5</accession>
<gene>
    <name evidence="4" type="ORF">SS50377_10959</name>
    <name evidence="5" type="ORF">SS50377_27821</name>
</gene>
<dbReference type="OrthoDB" id="267397at2759"/>
<dbReference type="PANTHER" id="PTHR10677:SF3">
    <property type="entry name" value="FI07626P-RELATED"/>
    <property type="match status" value="1"/>
</dbReference>
<dbReference type="Pfam" id="PF23195">
    <property type="entry name" value="UBQLN1"/>
    <property type="match status" value="2"/>
</dbReference>
<dbReference type="InterPro" id="IPR006636">
    <property type="entry name" value="STI1_HS-bd"/>
</dbReference>
<evidence type="ECO:0000313" key="4">
    <source>
        <dbReference type="EMBL" id="EST48860.1"/>
    </source>
</evidence>
<dbReference type="PANTHER" id="PTHR10677">
    <property type="entry name" value="UBIQUILIN"/>
    <property type="match status" value="1"/>
</dbReference>
<dbReference type="InterPro" id="IPR015940">
    <property type="entry name" value="UBA"/>
</dbReference>
<proteinExistence type="predicted"/>
<dbReference type="SMART" id="SM00727">
    <property type="entry name" value="STI1"/>
    <property type="match status" value="3"/>
</dbReference>
<feature type="region of interest" description="Disordered" evidence="1">
    <location>
        <begin position="221"/>
        <end position="241"/>
    </location>
</feature>
<dbReference type="Gene3D" id="1.10.8.10">
    <property type="entry name" value="DNA helicase RuvA subunit, C-terminal domain"/>
    <property type="match status" value="1"/>
</dbReference>
<dbReference type="GO" id="GO:0005829">
    <property type="term" value="C:cytosol"/>
    <property type="evidence" value="ECO:0007669"/>
    <property type="project" value="TreeGrafter"/>
</dbReference>
<evidence type="ECO:0000313" key="6">
    <source>
        <dbReference type="Proteomes" id="UP000018208"/>
    </source>
</evidence>
<dbReference type="GO" id="GO:0006511">
    <property type="term" value="P:ubiquitin-dependent protein catabolic process"/>
    <property type="evidence" value="ECO:0007669"/>
    <property type="project" value="TreeGrafter"/>
</dbReference>
<dbReference type="Pfam" id="PF00627">
    <property type="entry name" value="UBA"/>
    <property type="match status" value="1"/>
</dbReference>
<dbReference type="AlphaFoldDB" id="V6LWB5"/>
<evidence type="ECO:0000313" key="5">
    <source>
        <dbReference type="EMBL" id="KAH0569849.1"/>
    </source>
</evidence>
<dbReference type="PROSITE" id="PS50030">
    <property type="entry name" value="UBA"/>
    <property type="match status" value="1"/>
</dbReference>
<evidence type="ECO:0000259" key="2">
    <source>
        <dbReference type="PROSITE" id="PS50030"/>
    </source>
</evidence>
<dbReference type="InterPro" id="IPR009060">
    <property type="entry name" value="UBA-like_sf"/>
</dbReference>
<dbReference type="EMBL" id="AUWU02000008">
    <property type="protein sequence ID" value="KAH0569849.1"/>
    <property type="molecule type" value="Genomic_DNA"/>
</dbReference>
<dbReference type="SUPFAM" id="SSF54236">
    <property type="entry name" value="Ubiquitin-like"/>
    <property type="match status" value="1"/>
</dbReference>
<name>V6LWB5_9EUKA</name>
<feature type="domain" description="Ubiquitin-like" evidence="3">
    <location>
        <begin position="1"/>
        <end position="76"/>
    </location>
</feature>
<dbReference type="InterPro" id="IPR029071">
    <property type="entry name" value="Ubiquitin-like_domsf"/>
</dbReference>
<dbReference type="PROSITE" id="PS50053">
    <property type="entry name" value="UBIQUITIN_2"/>
    <property type="match status" value="1"/>
</dbReference>
<evidence type="ECO:0000259" key="3">
    <source>
        <dbReference type="PROSITE" id="PS50053"/>
    </source>
</evidence>
<evidence type="ECO:0000256" key="1">
    <source>
        <dbReference type="SAM" id="MobiDB-lite"/>
    </source>
</evidence>
<dbReference type="VEuPathDB" id="GiardiaDB:SS50377_27821"/>
<dbReference type="Gene3D" id="1.10.260.100">
    <property type="match status" value="1"/>
</dbReference>
<keyword evidence="6" id="KW-1185">Reference proteome</keyword>